<dbReference type="NCBIfam" id="TIGR01687">
    <property type="entry name" value="moaD_arch"/>
    <property type="match status" value="1"/>
</dbReference>
<accession>Q0PIE1</accession>
<dbReference type="EMBL" id="DQ831230">
    <property type="protein sequence ID" value="ABH04876.1"/>
    <property type="molecule type" value="Genomic_DNA"/>
</dbReference>
<dbReference type="AlphaFoldDB" id="Q0PIE1"/>
<dbReference type="InterPro" id="IPR016155">
    <property type="entry name" value="Mopterin_synth/thiamin_S_b"/>
</dbReference>
<dbReference type="PANTHER" id="PTHR38031:SF1">
    <property type="entry name" value="SULFUR CARRIER PROTEIN CYSO"/>
    <property type="match status" value="1"/>
</dbReference>
<dbReference type="InterPro" id="IPR003749">
    <property type="entry name" value="ThiS/MoaD-like"/>
</dbReference>
<dbReference type="Gene3D" id="3.10.20.30">
    <property type="match status" value="1"/>
</dbReference>
<dbReference type="Pfam" id="PF02597">
    <property type="entry name" value="ThiS"/>
    <property type="match status" value="1"/>
</dbReference>
<dbReference type="InterPro" id="IPR012675">
    <property type="entry name" value="Beta-grasp_dom_sf"/>
</dbReference>
<sequence length="89" mass="9987">MKVNFYAYFREYANAKELTVDHCATVEDLILFLGQRCGRRMQKELLKEGTVSDQVIILVNGRHIAHLGGPQARLQPDDEISIFPLVAGG</sequence>
<evidence type="ECO:0000313" key="1">
    <source>
        <dbReference type="EMBL" id="ABH04876.1"/>
    </source>
</evidence>
<gene>
    <name evidence="1" type="primary">moaD</name>
    <name evidence="2" type="ORF">GJ688_05365</name>
</gene>
<dbReference type="Proteomes" id="UP000430670">
    <property type="component" value="Unassembled WGS sequence"/>
</dbReference>
<dbReference type="InterPro" id="IPR010038">
    <property type="entry name" value="MoaD_arc-typ"/>
</dbReference>
<dbReference type="OrthoDB" id="2112016at2"/>
<dbReference type="EMBL" id="WNKU01000004">
    <property type="protein sequence ID" value="MTV48411.1"/>
    <property type="molecule type" value="Genomic_DNA"/>
</dbReference>
<dbReference type="PANTHER" id="PTHR38031">
    <property type="entry name" value="SULFUR CARRIER PROTEIN SLR0821-RELATED"/>
    <property type="match status" value="1"/>
</dbReference>
<name>Q0PIE1_HELMO</name>
<evidence type="ECO:0000313" key="2">
    <source>
        <dbReference type="EMBL" id="MTV48411.1"/>
    </source>
</evidence>
<keyword evidence="3" id="KW-1185">Reference proteome</keyword>
<protein>
    <submittedName>
        <fullName evidence="2">MoaD family protein</fullName>
    </submittedName>
    <submittedName>
        <fullName evidence="1">MoaD-like protein</fullName>
    </submittedName>
</protein>
<reference evidence="2 3" key="2">
    <citation type="submission" date="2019-11" db="EMBL/GenBank/DDBJ databases">
        <title>Whole-genome sequence of a the green, strictly anaerobic photosynthetic bacterium Heliobacillus mobilis DSM 6151.</title>
        <authorList>
            <person name="Kyndt J.A."/>
            <person name="Meyer T.E."/>
        </authorList>
    </citation>
    <scope>NUCLEOTIDE SEQUENCE [LARGE SCALE GENOMIC DNA]</scope>
    <source>
        <strain evidence="2 3">DSM 6151</strain>
    </source>
</reference>
<evidence type="ECO:0000313" key="3">
    <source>
        <dbReference type="Proteomes" id="UP000430670"/>
    </source>
</evidence>
<organism evidence="1">
    <name type="scientific">Heliobacterium mobile</name>
    <name type="common">Heliobacillus mobilis</name>
    <dbReference type="NCBI Taxonomy" id="28064"/>
    <lineage>
        <taxon>Bacteria</taxon>
        <taxon>Bacillati</taxon>
        <taxon>Bacillota</taxon>
        <taxon>Clostridia</taxon>
        <taxon>Eubacteriales</taxon>
        <taxon>Heliobacteriaceae</taxon>
        <taxon>Heliobacterium</taxon>
    </lineage>
</organism>
<dbReference type="InterPro" id="IPR052045">
    <property type="entry name" value="Sulfur_Carrier/Prot_Modifier"/>
</dbReference>
<proteinExistence type="predicted"/>
<dbReference type="SUPFAM" id="SSF54285">
    <property type="entry name" value="MoaD/ThiS"/>
    <property type="match status" value="1"/>
</dbReference>
<reference evidence="1" key="1">
    <citation type="journal article" date="2006" name="Proc. Natl. Acad. Sci. U.S.A.">
        <title>The cyanobacterial genome core and the origin of photosynthesis.</title>
        <authorList>
            <person name="Mulkidjanian A.Y."/>
            <person name="Koonin E.V."/>
            <person name="Makarova K.S."/>
            <person name="Mekhedov S.L."/>
            <person name="Sorokin A."/>
            <person name="Wolf Y.I."/>
            <person name="Dufresne A."/>
            <person name="Partensky F."/>
            <person name="Burd H."/>
            <person name="Kaznadzey D."/>
            <person name="Haselkorn R."/>
            <person name="Galperin M.Y."/>
        </authorList>
    </citation>
    <scope>NUCLEOTIDE SEQUENCE</scope>
</reference>